<organism evidence="2 3">
    <name type="scientific">Portibacter lacus</name>
    <dbReference type="NCBI Taxonomy" id="1099794"/>
    <lineage>
        <taxon>Bacteria</taxon>
        <taxon>Pseudomonadati</taxon>
        <taxon>Bacteroidota</taxon>
        <taxon>Saprospiria</taxon>
        <taxon>Saprospirales</taxon>
        <taxon>Haliscomenobacteraceae</taxon>
        <taxon>Portibacter</taxon>
    </lineage>
</organism>
<feature type="transmembrane region" description="Helical" evidence="1">
    <location>
        <begin position="80"/>
        <end position="100"/>
    </location>
</feature>
<keyword evidence="1" id="KW-0472">Membrane</keyword>
<evidence type="ECO:0000256" key="1">
    <source>
        <dbReference type="SAM" id="Phobius"/>
    </source>
</evidence>
<dbReference type="Proteomes" id="UP001156666">
    <property type="component" value="Unassembled WGS sequence"/>
</dbReference>
<proteinExistence type="predicted"/>
<reference evidence="2" key="2">
    <citation type="submission" date="2023-01" db="EMBL/GenBank/DDBJ databases">
        <title>Draft genome sequence of Portibacter lacus strain NBRC 108769.</title>
        <authorList>
            <person name="Sun Q."/>
            <person name="Mori K."/>
        </authorList>
    </citation>
    <scope>NUCLEOTIDE SEQUENCE</scope>
    <source>
        <strain evidence="2">NBRC 108769</strain>
    </source>
</reference>
<keyword evidence="3" id="KW-1185">Reference proteome</keyword>
<accession>A0AA37WG76</accession>
<name>A0AA37WG76_9BACT</name>
<keyword evidence="1" id="KW-0812">Transmembrane</keyword>
<feature type="transmembrane region" description="Helical" evidence="1">
    <location>
        <begin position="7"/>
        <end position="29"/>
    </location>
</feature>
<dbReference type="EMBL" id="BSOH01000027">
    <property type="protein sequence ID" value="GLR19422.1"/>
    <property type="molecule type" value="Genomic_DNA"/>
</dbReference>
<dbReference type="AlphaFoldDB" id="A0AA37WG76"/>
<feature type="transmembrane region" description="Helical" evidence="1">
    <location>
        <begin position="49"/>
        <end position="68"/>
    </location>
</feature>
<dbReference type="RefSeq" id="WP_235291880.1">
    <property type="nucleotide sequence ID" value="NZ_BSOH01000027.1"/>
</dbReference>
<evidence type="ECO:0000313" key="3">
    <source>
        <dbReference type="Proteomes" id="UP001156666"/>
    </source>
</evidence>
<protein>
    <submittedName>
        <fullName evidence="2">Uncharacterized protein</fullName>
    </submittedName>
</protein>
<evidence type="ECO:0000313" key="2">
    <source>
        <dbReference type="EMBL" id="GLR19422.1"/>
    </source>
</evidence>
<reference evidence="2" key="1">
    <citation type="journal article" date="2014" name="Int. J. Syst. Evol. Microbiol.">
        <title>Complete genome sequence of Corynebacterium casei LMG S-19264T (=DSM 44701T), isolated from a smear-ripened cheese.</title>
        <authorList>
            <consortium name="US DOE Joint Genome Institute (JGI-PGF)"/>
            <person name="Walter F."/>
            <person name="Albersmeier A."/>
            <person name="Kalinowski J."/>
            <person name="Ruckert C."/>
        </authorList>
    </citation>
    <scope>NUCLEOTIDE SEQUENCE</scope>
    <source>
        <strain evidence="2">NBRC 108769</strain>
    </source>
</reference>
<comment type="caution">
    <text evidence="2">The sequence shown here is derived from an EMBL/GenBank/DDBJ whole genome shotgun (WGS) entry which is preliminary data.</text>
</comment>
<sequence length="102" mass="11509">MFNKNHIVLGIIIGICLPVVGYALIMMLFETLESAGIMDEVTSGSAGRRVRTLSLLGICTNIIPFEIYRKKRFDNTMRGLVFPTVIYIGIWIFMYKDILFGG</sequence>
<gene>
    <name evidence="2" type="ORF">GCM10007940_40380</name>
</gene>
<keyword evidence="1" id="KW-1133">Transmembrane helix</keyword>